<accession>Q54SE9</accession>
<dbReference type="RefSeq" id="XP_640090.1">
    <property type="nucleotide sequence ID" value="XM_634998.1"/>
</dbReference>
<keyword evidence="3" id="KW-1185">Reference proteome</keyword>
<evidence type="ECO:0000313" key="2">
    <source>
        <dbReference type="EMBL" id="EAL66111.1"/>
    </source>
</evidence>
<feature type="transmembrane region" description="Helical" evidence="1">
    <location>
        <begin position="121"/>
        <end position="142"/>
    </location>
</feature>
<dbReference type="HOGENOM" id="CLU_1498972_0_0_1"/>
<dbReference type="VEuPathDB" id="AmoebaDB:DDB_G0282503"/>
<name>Q54SE9_DICDI</name>
<dbReference type="eggNOG" id="ENOG502S3MF">
    <property type="taxonomic scope" value="Eukaryota"/>
</dbReference>
<dbReference type="KEGG" id="ddi:DDB_G0282503"/>
<gene>
    <name evidence="2" type="ORF">DDB_G0282503</name>
</gene>
<evidence type="ECO:0000256" key="1">
    <source>
        <dbReference type="SAM" id="Phobius"/>
    </source>
</evidence>
<dbReference type="Proteomes" id="UP000002195">
    <property type="component" value="Unassembled WGS sequence"/>
</dbReference>
<keyword evidence="1" id="KW-0472">Membrane</keyword>
<evidence type="ECO:0000313" key="3">
    <source>
        <dbReference type="Proteomes" id="UP000002195"/>
    </source>
</evidence>
<organism evidence="2 3">
    <name type="scientific">Dictyostelium discoideum</name>
    <name type="common">Social amoeba</name>
    <dbReference type="NCBI Taxonomy" id="44689"/>
    <lineage>
        <taxon>Eukaryota</taxon>
        <taxon>Amoebozoa</taxon>
        <taxon>Evosea</taxon>
        <taxon>Eumycetozoa</taxon>
        <taxon>Dictyostelia</taxon>
        <taxon>Dictyosteliales</taxon>
        <taxon>Dictyosteliaceae</taxon>
        <taxon>Dictyostelium</taxon>
    </lineage>
</organism>
<dbReference type="InParanoid" id="Q54SE9"/>
<dbReference type="AlphaFoldDB" id="Q54SE9"/>
<feature type="transmembrane region" description="Helical" evidence="1">
    <location>
        <begin position="87"/>
        <end position="109"/>
    </location>
</feature>
<dbReference type="EMBL" id="AAFI02000047">
    <property type="protein sequence ID" value="EAL66111.1"/>
    <property type="molecule type" value="Genomic_DNA"/>
</dbReference>
<keyword evidence="1" id="KW-0812">Transmembrane</keyword>
<protein>
    <submittedName>
        <fullName evidence="2">Uncharacterized protein</fullName>
    </submittedName>
</protein>
<dbReference type="STRING" id="44689.Q54SE9"/>
<dbReference type="PaxDb" id="44689-DDB0204800"/>
<dbReference type="GeneID" id="8623619"/>
<sequence>MIDTVERFQTNHQTIPYFEDVRPLTEGSFSKDGCWMLSKSQCLTVDQQPYYNDVGLGLDWIVDLYTKTTLKMIYTNPIERSKTSEEYLWLQTVSPTIMTFGLDIATFYFSYYLANQEWSTLVLTSILSVSCVLLLLIYVALFRPYLKFLRVQHIHTLALLRLAPDDIRYMEISDKIIGED</sequence>
<comment type="caution">
    <text evidence="2">The sequence shown here is derived from an EMBL/GenBank/DDBJ whole genome shotgun (WGS) entry which is preliminary data.</text>
</comment>
<reference evidence="2 3" key="1">
    <citation type="journal article" date="2005" name="Nature">
        <title>The genome of the social amoeba Dictyostelium discoideum.</title>
        <authorList>
            <consortium name="The Dictyostelium discoideum Sequencing Consortium"/>
            <person name="Eichinger L."/>
            <person name="Pachebat J.A."/>
            <person name="Glockner G."/>
            <person name="Rajandream M.A."/>
            <person name="Sucgang R."/>
            <person name="Berriman M."/>
            <person name="Song J."/>
            <person name="Olsen R."/>
            <person name="Szafranski K."/>
            <person name="Xu Q."/>
            <person name="Tunggal B."/>
            <person name="Kummerfeld S."/>
            <person name="Madera M."/>
            <person name="Konfortov B.A."/>
            <person name="Rivero F."/>
            <person name="Bankier A.T."/>
            <person name="Lehmann R."/>
            <person name="Hamlin N."/>
            <person name="Davies R."/>
            <person name="Gaudet P."/>
            <person name="Fey P."/>
            <person name="Pilcher K."/>
            <person name="Chen G."/>
            <person name="Saunders D."/>
            <person name="Sodergren E."/>
            <person name="Davis P."/>
            <person name="Kerhornou A."/>
            <person name="Nie X."/>
            <person name="Hall N."/>
            <person name="Anjard C."/>
            <person name="Hemphill L."/>
            <person name="Bason N."/>
            <person name="Farbrother P."/>
            <person name="Desany B."/>
            <person name="Just E."/>
            <person name="Morio T."/>
            <person name="Rost R."/>
            <person name="Churcher C."/>
            <person name="Cooper J."/>
            <person name="Haydock S."/>
            <person name="van Driessche N."/>
            <person name="Cronin A."/>
            <person name="Goodhead I."/>
            <person name="Muzny D."/>
            <person name="Mourier T."/>
            <person name="Pain A."/>
            <person name="Lu M."/>
            <person name="Harper D."/>
            <person name="Lindsay R."/>
            <person name="Hauser H."/>
            <person name="James K."/>
            <person name="Quiles M."/>
            <person name="Madan Babu M."/>
            <person name="Saito T."/>
            <person name="Buchrieser C."/>
            <person name="Wardroper A."/>
            <person name="Felder M."/>
            <person name="Thangavelu M."/>
            <person name="Johnson D."/>
            <person name="Knights A."/>
            <person name="Loulseged H."/>
            <person name="Mungall K."/>
            <person name="Oliver K."/>
            <person name="Price C."/>
            <person name="Quail M.A."/>
            <person name="Urushihara H."/>
            <person name="Hernandez J."/>
            <person name="Rabbinowitsch E."/>
            <person name="Steffen D."/>
            <person name="Sanders M."/>
            <person name="Ma J."/>
            <person name="Kohara Y."/>
            <person name="Sharp S."/>
            <person name="Simmonds M."/>
            <person name="Spiegler S."/>
            <person name="Tivey A."/>
            <person name="Sugano S."/>
            <person name="White B."/>
            <person name="Walker D."/>
            <person name="Woodward J."/>
            <person name="Winckler T."/>
            <person name="Tanaka Y."/>
            <person name="Shaulsky G."/>
            <person name="Schleicher M."/>
            <person name="Weinstock G."/>
            <person name="Rosenthal A."/>
            <person name="Cox E.C."/>
            <person name="Chisholm R.L."/>
            <person name="Gibbs R."/>
            <person name="Loomis W.F."/>
            <person name="Platzer M."/>
            <person name="Kay R.R."/>
            <person name="Williams J."/>
            <person name="Dear P.H."/>
            <person name="Noegel A.A."/>
            <person name="Barrell B."/>
            <person name="Kuspa A."/>
        </authorList>
    </citation>
    <scope>NUCLEOTIDE SEQUENCE [LARGE SCALE GENOMIC DNA]</scope>
    <source>
        <strain evidence="2 3">AX4</strain>
    </source>
</reference>
<keyword evidence="1" id="KW-1133">Transmembrane helix</keyword>
<proteinExistence type="predicted"/>